<organism evidence="2">
    <name type="scientific">bioreactor metagenome</name>
    <dbReference type="NCBI Taxonomy" id="1076179"/>
    <lineage>
        <taxon>unclassified sequences</taxon>
        <taxon>metagenomes</taxon>
        <taxon>ecological metagenomes</taxon>
    </lineage>
</organism>
<proteinExistence type="predicted"/>
<name>A0A645EY92_9ZZZZ</name>
<dbReference type="AlphaFoldDB" id="A0A645EY92"/>
<keyword evidence="1" id="KW-1133">Transmembrane helix</keyword>
<dbReference type="EMBL" id="VSSQ01052341">
    <property type="protein sequence ID" value="MPN06440.1"/>
    <property type="molecule type" value="Genomic_DNA"/>
</dbReference>
<keyword evidence="1" id="KW-0472">Membrane</keyword>
<gene>
    <name evidence="2" type="ORF">SDC9_153696</name>
</gene>
<protein>
    <submittedName>
        <fullName evidence="2">Uncharacterized protein</fullName>
    </submittedName>
</protein>
<reference evidence="2" key="1">
    <citation type="submission" date="2019-08" db="EMBL/GenBank/DDBJ databases">
        <authorList>
            <person name="Kucharzyk K."/>
            <person name="Murdoch R.W."/>
            <person name="Higgins S."/>
            <person name="Loffler F."/>
        </authorList>
    </citation>
    <scope>NUCLEOTIDE SEQUENCE</scope>
</reference>
<sequence>MKRFGTAYGIAKFYEILGWIVMIGGILVPIVLLASDNLEAMVAIGIIVSAIVLGLMIIYNAQLVLVVVSTEANTFAQLQEAQKTNAMLQETLGKMTVSLQKMANQENQ</sequence>
<feature type="transmembrane region" description="Helical" evidence="1">
    <location>
        <begin position="12"/>
        <end position="34"/>
    </location>
</feature>
<accession>A0A645EY92</accession>
<keyword evidence="1" id="KW-0812">Transmembrane</keyword>
<comment type="caution">
    <text evidence="2">The sequence shown here is derived from an EMBL/GenBank/DDBJ whole genome shotgun (WGS) entry which is preliminary data.</text>
</comment>
<feature type="transmembrane region" description="Helical" evidence="1">
    <location>
        <begin position="40"/>
        <end position="59"/>
    </location>
</feature>
<evidence type="ECO:0000313" key="2">
    <source>
        <dbReference type="EMBL" id="MPN06440.1"/>
    </source>
</evidence>
<evidence type="ECO:0000256" key="1">
    <source>
        <dbReference type="SAM" id="Phobius"/>
    </source>
</evidence>